<dbReference type="EMBL" id="FQUY01000011">
    <property type="protein sequence ID" value="SHF06716.1"/>
    <property type="molecule type" value="Genomic_DNA"/>
</dbReference>
<evidence type="ECO:0000256" key="1">
    <source>
        <dbReference type="ARBA" id="ARBA00001966"/>
    </source>
</evidence>
<evidence type="ECO:0000256" key="4">
    <source>
        <dbReference type="ARBA" id="ARBA00022723"/>
    </source>
</evidence>
<evidence type="ECO:0000313" key="11">
    <source>
        <dbReference type="Proteomes" id="UP000184148"/>
    </source>
</evidence>
<name>A0A1M4YMV5_9FIRM</name>
<dbReference type="GO" id="GO:0046872">
    <property type="term" value="F:metal ion binding"/>
    <property type="evidence" value="ECO:0007669"/>
    <property type="project" value="UniProtKB-KW"/>
</dbReference>
<dbReference type="AlphaFoldDB" id="A0A1M4YMV5"/>
<sequence>MPKFLRIDMSKKQVKWEDCPEKYLGLGGRALTSQLVLDEVPPTCHPLGEFNKLVIAPGLLSGTNAPSSGRLSVGGKSPLTGGIKESNAGGICSQKLANLDIKAIIIEGKPAEKGTWMVKISPEGAELLPADDLAMKGTYEVTAILRERYGSKVGVICIGPAGEMMLMGAGVTNNDSDGNSSRYAGRGGLGAVMGSKGIKAIVVDAPKTFDVPVKDKERFSAAAKKFAKILMDHPVTGEGLPNFGTNVLMNIINEAGTLPVRNFGNVGRFDKANNVGGETLAEVAKARGGKATHACHPGCVMRCSNVYPMPDGKVCAPIEYETAWCFGPNLEISDLDVVAKLNYLCNDIGLDTIEMGVALGVLMEAGVIPFGDGEAAIKALEEVGKGTPAGRILGNGAVFVGKAYGVTRVPAVKGQGIPAYDPRSCKGNGVTYATSPMGGDHTAGYAVTANILKVGGYVDPTKPEGQVELSRNLQIATAAVDATGLCLFVAFAVLDNPEGLPTIVEMLNAQYGLELTVDSVVELGKSILKNEREFNARAGFTNADDRLPEFFYTDKLAPHNTVFDVTDEELDSVFNF</sequence>
<dbReference type="PANTHER" id="PTHR30038:SF0">
    <property type="entry name" value="TUNGSTEN-CONTAINING ALDEHYDE FERREDOXIN OXIDOREDUCTASE"/>
    <property type="match status" value="1"/>
</dbReference>
<dbReference type="InterPro" id="IPR013984">
    <property type="entry name" value="Ald_Fedxn_OxRdtase_dom2"/>
</dbReference>
<keyword evidence="4" id="KW-0479">Metal-binding</keyword>
<comment type="similarity">
    <text evidence="2">Belongs to the AOR/FOR family.</text>
</comment>
<keyword evidence="11" id="KW-1185">Reference proteome</keyword>
<dbReference type="PANTHER" id="PTHR30038">
    <property type="entry name" value="ALDEHYDE FERREDOXIN OXIDOREDUCTASE"/>
    <property type="match status" value="1"/>
</dbReference>
<keyword evidence="5" id="KW-0560">Oxidoreductase</keyword>
<evidence type="ECO:0000256" key="6">
    <source>
        <dbReference type="ARBA" id="ARBA00023004"/>
    </source>
</evidence>
<evidence type="ECO:0000259" key="9">
    <source>
        <dbReference type="SMART" id="SM00790"/>
    </source>
</evidence>
<dbReference type="GO" id="GO:0051539">
    <property type="term" value="F:4 iron, 4 sulfur cluster binding"/>
    <property type="evidence" value="ECO:0007669"/>
    <property type="project" value="UniProtKB-KW"/>
</dbReference>
<feature type="domain" description="Aldehyde ferredoxin oxidoreductase N-terminal" evidence="9">
    <location>
        <begin position="1"/>
        <end position="207"/>
    </location>
</feature>
<gene>
    <name evidence="10" type="ORF">SAMN02745133_01734</name>
</gene>
<accession>A0A1M4YMV5</accession>
<dbReference type="Pfam" id="PF02730">
    <property type="entry name" value="AFOR_N"/>
    <property type="match status" value="1"/>
</dbReference>
<dbReference type="STRING" id="1121429.SAMN02745133_01734"/>
<keyword evidence="3" id="KW-0004">4Fe-4S</keyword>
<dbReference type="Gene3D" id="1.10.599.10">
    <property type="entry name" value="Aldehyde Ferredoxin Oxidoreductase Protein, subunit A, domain 3"/>
    <property type="match status" value="1"/>
</dbReference>
<dbReference type="OrthoDB" id="9763894at2"/>
<dbReference type="InterPro" id="IPR036503">
    <property type="entry name" value="Ald_Fedxn_OxRdtase_N_sf"/>
</dbReference>
<comment type="cofactor">
    <cofactor evidence="1">
        <name>[4Fe-4S] cluster</name>
        <dbReference type="ChEBI" id="CHEBI:49883"/>
    </cofactor>
</comment>
<evidence type="ECO:0000313" key="10">
    <source>
        <dbReference type="EMBL" id="SHF06716.1"/>
    </source>
</evidence>
<dbReference type="InterPro" id="IPR051919">
    <property type="entry name" value="W-dependent_AOR"/>
</dbReference>
<comment type="cofactor">
    <cofactor evidence="8">
        <name>tungstopterin</name>
        <dbReference type="ChEBI" id="CHEBI:30402"/>
    </cofactor>
</comment>
<dbReference type="Pfam" id="PF01314">
    <property type="entry name" value="AFOR_C"/>
    <property type="match status" value="1"/>
</dbReference>
<dbReference type="Gene3D" id="3.60.9.10">
    <property type="entry name" value="Aldehyde ferredoxin oxidoreductase, N-terminal domain"/>
    <property type="match status" value="1"/>
</dbReference>
<keyword evidence="6" id="KW-0408">Iron</keyword>
<organism evidence="10 11">
    <name type="scientific">Desulforamulus putei DSM 12395</name>
    <dbReference type="NCBI Taxonomy" id="1121429"/>
    <lineage>
        <taxon>Bacteria</taxon>
        <taxon>Bacillati</taxon>
        <taxon>Bacillota</taxon>
        <taxon>Clostridia</taxon>
        <taxon>Eubacteriales</taxon>
        <taxon>Peptococcaceae</taxon>
        <taxon>Desulforamulus</taxon>
    </lineage>
</organism>
<evidence type="ECO:0000256" key="7">
    <source>
        <dbReference type="ARBA" id="ARBA00023014"/>
    </source>
</evidence>
<dbReference type="SUPFAM" id="SSF48310">
    <property type="entry name" value="Aldehyde ferredoxin oxidoreductase, C-terminal domains"/>
    <property type="match status" value="1"/>
</dbReference>
<keyword evidence="7" id="KW-0411">Iron-sulfur</keyword>
<dbReference type="InterPro" id="IPR013983">
    <property type="entry name" value="Ald_Fedxn_OxRdtase_N"/>
</dbReference>
<dbReference type="GO" id="GO:0016625">
    <property type="term" value="F:oxidoreductase activity, acting on the aldehyde or oxo group of donors, iron-sulfur protein as acceptor"/>
    <property type="evidence" value="ECO:0007669"/>
    <property type="project" value="InterPro"/>
</dbReference>
<dbReference type="InterPro" id="IPR036021">
    <property type="entry name" value="Tungsten_al_ferr_oxy-like_C"/>
</dbReference>
<protein>
    <submittedName>
        <fullName evidence="10">Aldehyde:ferredoxin oxidoreductase</fullName>
    </submittedName>
</protein>
<dbReference type="Proteomes" id="UP000184148">
    <property type="component" value="Unassembled WGS sequence"/>
</dbReference>
<evidence type="ECO:0000256" key="2">
    <source>
        <dbReference type="ARBA" id="ARBA00011032"/>
    </source>
</evidence>
<dbReference type="InterPro" id="IPR013985">
    <property type="entry name" value="Ald_Fedxn_OxRdtase_dom3"/>
</dbReference>
<proteinExistence type="inferred from homology"/>
<reference evidence="11" key="1">
    <citation type="submission" date="2016-11" db="EMBL/GenBank/DDBJ databases">
        <authorList>
            <person name="Varghese N."/>
            <person name="Submissions S."/>
        </authorList>
    </citation>
    <scope>NUCLEOTIDE SEQUENCE [LARGE SCALE GENOMIC DNA]</scope>
    <source>
        <strain evidence="11">DSM 12395</strain>
    </source>
</reference>
<evidence type="ECO:0000256" key="8">
    <source>
        <dbReference type="ARBA" id="ARBA00049934"/>
    </source>
</evidence>
<dbReference type="Gene3D" id="1.10.569.10">
    <property type="entry name" value="Aldehyde Ferredoxin Oxidoreductase Protein, subunit A, domain 2"/>
    <property type="match status" value="1"/>
</dbReference>
<evidence type="ECO:0000256" key="5">
    <source>
        <dbReference type="ARBA" id="ARBA00023002"/>
    </source>
</evidence>
<dbReference type="RefSeq" id="WP_073238736.1">
    <property type="nucleotide sequence ID" value="NZ_FQUY01000011.1"/>
</dbReference>
<dbReference type="GO" id="GO:0009055">
    <property type="term" value="F:electron transfer activity"/>
    <property type="evidence" value="ECO:0007669"/>
    <property type="project" value="InterPro"/>
</dbReference>
<dbReference type="SMART" id="SM00790">
    <property type="entry name" value="AFOR_N"/>
    <property type="match status" value="1"/>
</dbReference>
<evidence type="ECO:0000256" key="3">
    <source>
        <dbReference type="ARBA" id="ARBA00022485"/>
    </source>
</evidence>
<dbReference type="SUPFAM" id="SSF56228">
    <property type="entry name" value="Aldehyde ferredoxin oxidoreductase, N-terminal domain"/>
    <property type="match status" value="1"/>
</dbReference>
<dbReference type="InterPro" id="IPR001203">
    <property type="entry name" value="OxRdtase_Ald_Fedxn_C"/>
</dbReference>